<dbReference type="RefSeq" id="WP_377607087.1">
    <property type="nucleotide sequence ID" value="NZ_JBHUME010000019.1"/>
</dbReference>
<evidence type="ECO:0000259" key="2">
    <source>
        <dbReference type="PROSITE" id="PS51832"/>
    </source>
</evidence>
<proteinExistence type="predicted"/>
<dbReference type="InterPro" id="IPR006675">
    <property type="entry name" value="HDIG_dom"/>
</dbReference>
<name>A0ABW5PKE1_9BACL</name>
<protein>
    <submittedName>
        <fullName evidence="3">HD domain-containing phosphohydrolase</fullName>
    </submittedName>
</protein>
<evidence type="ECO:0000259" key="1">
    <source>
        <dbReference type="PROSITE" id="PS51831"/>
    </source>
</evidence>
<dbReference type="InterPro" id="IPR003607">
    <property type="entry name" value="HD/PDEase_dom"/>
</dbReference>
<sequence>MRGLHLGINGIFLEKTIDESSELSLLARGDGSEVILQKINAEKTFYVFPGEHADTMEFFFILEGTCTYDKKDERISLHTGDYFYVKDLEDPVYFKAQTDVSILWFSTQPFFHFISKSIENLTAIVKQIEEKDQYTYQHSVRVQDYSLKIAKELQLSKDKLENLYFASLFHDVGKINTPAEIMNKTGTLTEEEFEIVKRHAADGYDMVQSSYYDQIGQIILQHHERLDGSGYPNGLKGDQIILEAQIISVADTFDAMTSDRPYRKGMDRKQSLNEIKSLIGVHYNRDIVEAFEKALLADGLIDPS</sequence>
<dbReference type="Proteomes" id="UP001597541">
    <property type="component" value="Unassembled WGS sequence"/>
</dbReference>
<dbReference type="NCBIfam" id="TIGR00277">
    <property type="entry name" value="HDIG"/>
    <property type="match status" value="1"/>
</dbReference>
<organism evidence="3 4">
    <name type="scientific">Paenibacillus gansuensis</name>
    <dbReference type="NCBI Taxonomy" id="306542"/>
    <lineage>
        <taxon>Bacteria</taxon>
        <taxon>Bacillati</taxon>
        <taxon>Bacillota</taxon>
        <taxon>Bacilli</taxon>
        <taxon>Bacillales</taxon>
        <taxon>Paenibacillaceae</taxon>
        <taxon>Paenibacillus</taxon>
    </lineage>
</organism>
<dbReference type="EMBL" id="JBHUME010000019">
    <property type="protein sequence ID" value="MFD2615314.1"/>
    <property type="molecule type" value="Genomic_DNA"/>
</dbReference>
<dbReference type="PANTHER" id="PTHR43155">
    <property type="entry name" value="CYCLIC DI-GMP PHOSPHODIESTERASE PA4108-RELATED"/>
    <property type="match status" value="1"/>
</dbReference>
<dbReference type="InterPro" id="IPR006674">
    <property type="entry name" value="HD_domain"/>
</dbReference>
<comment type="caution">
    <text evidence="3">The sequence shown here is derived from an EMBL/GenBank/DDBJ whole genome shotgun (WGS) entry which is preliminary data.</text>
</comment>
<dbReference type="InterPro" id="IPR037522">
    <property type="entry name" value="HD_GYP_dom"/>
</dbReference>
<feature type="domain" description="HD-GYP" evidence="2">
    <location>
        <begin position="113"/>
        <end position="304"/>
    </location>
</feature>
<dbReference type="CDD" id="cd00077">
    <property type="entry name" value="HDc"/>
    <property type="match status" value="1"/>
</dbReference>
<dbReference type="SUPFAM" id="SSF109604">
    <property type="entry name" value="HD-domain/PDEase-like"/>
    <property type="match status" value="1"/>
</dbReference>
<dbReference type="Gene3D" id="1.10.3210.10">
    <property type="entry name" value="Hypothetical protein af1432"/>
    <property type="match status" value="1"/>
</dbReference>
<keyword evidence="4" id="KW-1185">Reference proteome</keyword>
<dbReference type="SUPFAM" id="SSF51182">
    <property type="entry name" value="RmlC-like cupins"/>
    <property type="match status" value="1"/>
</dbReference>
<dbReference type="PROSITE" id="PS51832">
    <property type="entry name" value="HD_GYP"/>
    <property type="match status" value="1"/>
</dbReference>
<evidence type="ECO:0000313" key="3">
    <source>
        <dbReference type="EMBL" id="MFD2615314.1"/>
    </source>
</evidence>
<dbReference type="PANTHER" id="PTHR43155:SF2">
    <property type="entry name" value="CYCLIC DI-GMP PHOSPHODIESTERASE PA4108"/>
    <property type="match status" value="1"/>
</dbReference>
<evidence type="ECO:0000313" key="4">
    <source>
        <dbReference type="Proteomes" id="UP001597541"/>
    </source>
</evidence>
<dbReference type="InterPro" id="IPR011051">
    <property type="entry name" value="RmlC_Cupin_sf"/>
</dbReference>
<reference evidence="4" key="1">
    <citation type="journal article" date="2019" name="Int. J. Syst. Evol. Microbiol.">
        <title>The Global Catalogue of Microorganisms (GCM) 10K type strain sequencing project: providing services to taxonomists for standard genome sequencing and annotation.</title>
        <authorList>
            <consortium name="The Broad Institute Genomics Platform"/>
            <consortium name="The Broad Institute Genome Sequencing Center for Infectious Disease"/>
            <person name="Wu L."/>
            <person name="Ma J."/>
        </authorList>
    </citation>
    <scope>NUCLEOTIDE SEQUENCE [LARGE SCALE GENOMIC DNA]</scope>
    <source>
        <strain evidence="4">KCTC 3950</strain>
    </source>
</reference>
<gene>
    <name evidence="3" type="ORF">ACFSUF_23205</name>
</gene>
<dbReference type="Pfam" id="PF13487">
    <property type="entry name" value="HD_5"/>
    <property type="match status" value="1"/>
</dbReference>
<accession>A0ABW5PKE1</accession>
<feature type="domain" description="HD" evidence="1">
    <location>
        <begin position="135"/>
        <end position="256"/>
    </location>
</feature>
<dbReference type="InterPro" id="IPR014710">
    <property type="entry name" value="RmlC-like_jellyroll"/>
</dbReference>
<dbReference type="PROSITE" id="PS51831">
    <property type="entry name" value="HD"/>
    <property type="match status" value="1"/>
</dbReference>
<dbReference type="SMART" id="SM00471">
    <property type="entry name" value="HDc"/>
    <property type="match status" value="1"/>
</dbReference>
<dbReference type="Gene3D" id="2.60.120.10">
    <property type="entry name" value="Jelly Rolls"/>
    <property type="match status" value="1"/>
</dbReference>